<dbReference type="Pfam" id="PF01814">
    <property type="entry name" value="Hemerythrin"/>
    <property type="match status" value="1"/>
</dbReference>
<name>A0A1H5U7X3_9GAMM</name>
<dbReference type="PANTHER" id="PTHR39966">
    <property type="entry name" value="BLL2471 PROTEIN-RELATED"/>
    <property type="match status" value="1"/>
</dbReference>
<dbReference type="GO" id="GO:0005886">
    <property type="term" value="C:plasma membrane"/>
    <property type="evidence" value="ECO:0007669"/>
    <property type="project" value="TreeGrafter"/>
</dbReference>
<evidence type="ECO:0000256" key="1">
    <source>
        <dbReference type="SAM" id="Coils"/>
    </source>
</evidence>
<proteinExistence type="predicted"/>
<dbReference type="PANTHER" id="PTHR39966:SF1">
    <property type="entry name" value="HEMERYTHRIN-LIKE DOMAIN-CONTAINING PROTEIN"/>
    <property type="match status" value="1"/>
</dbReference>
<dbReference type="Gene3D" id="1.20.120.520">
    <property type="entry name" value="nmb1532 protein domain like"/>
    <property type="match status" value="1"/>
</dbReference>
<evidence type="ECO:0000313" key="3">
    <source>
        <dbReference type="EMBL" id="SEF70528.1"/>
    </source>
</evidence>
<evidence type="ECO:0000259" key="2">
    <source>
        <dbReference type="Pfam" id="PF01814"/>
    </source>
</evidence>
<keyword evidence="4" id="KW-1185">Reference proteome</keyword>
<feature type="coiled-coil region" evidence="1">
    <location>
        <begin position="4"/>
        <end position="31"/>
    </location>
</feature>
<dbReference type="OrthoDB" id="7349010at2"/>
<organism evidence="3 4">
    <name type="scientific">Marinobacterium lutimaris</name>
    <dbReference type="NCBI Taxonomy" id="568106"/>
    <lineage>
        <taxon>Bacteria</taxon>
        <taxon>Pseudomonadati</taxon>
        <taxon>Pseudomonadota</taxon>
        <taxon>Gammaproteobacteria</taxon>
        <taxon>Oceanospirillales</taxon>
        <taxon>Oceanospirillaceae</taxon>
        <taxon>Marinobacterium</taxon>
    </lineage>
</organism>
<dbReference type="EMBL" id="FNVQ01000001">
    <property type="protein sequence ID" value="SEF70528.1"/>
    <property type="molecule type" value="Genomic_DNA"/>
</dbReference>
<dbReference type="RefSeq" id="WP_104001289.1">
    <property type="nucleotide sequence ID" value="NZ_FNVQ01000001.1"/>
</dbReference>
<dbReference type="Proteomes" id="UP000236745">
    <property type="component" value="Unassembled WGS sequence"/>
</dbReference>
<sequence>MAIIAELHQEHVNLKRLLDMLERKIEKFREGSHPNFQLMSDVVSYVGGYADIHHHPREDRMFEYFRGRDAELDKLMSDCEAEHAELKHLSSQIKDSIEGVLHDAAVVPLDQMVDHLEQFVKLENEHLDTEEGKIFPALEKLGSDDDWSKLDASLPSPTDPLFGLKQSEEYRDLYEALYSDRDEE</sequence>
<accession>A0A1H5U7X3</accession>
<dbReference type="AlphaFoldDB" id="A0A1H5U7X3"/>
<feature type="domain" description="Hemerythrin-like" evidence="2">
    <location>
        <begin position="3"/>
        <end position="138"/>
    </location>
</feature>
<dbReference type="InterPro" id="IPR012312">
    <property type="entry name" value="Hemerythrin-like"/>
</dbReference>
<protein>
    <submittedName>
        <fullName evidence="3">Hemerythrin-like domain-containing protein</fullName>
    </submittedName>
</protein>
<reference evidence="3 4" key="1">
    <citation type="submission" date="2016-10" db="EMBL/GenBank/DDBJ databases">
        <authorList>
            <person name="de Groot N.N."/>
        </authorList>
    </citation>
    <scope>NUCLEOTIDE SEQUENCE [LARGE SCALE GENOMIC DNA]</scope>
    <source>
        <strain evidence="3 4">DSM 22012</strain>
    </source>
</reference>
<gene>
    <name evidence="3" type="ORF">SAMN05444390_101280</name>
</gene>
<evidence type="ECO:0000313" key="4">
    <source>
        <dbReference type="Proteomes" id="UP000236745"/>
    </source>
</evidence>
<keyword evidence="1" id="KW-0175">Coiled coil</keyword>